<accession>A0A5B9W279</accession>
<evidence type="ECO:0000313" key="3">
    <source>
        <dbReference type="Proteomes" id="UP000324233"/>
    </source>
</evidence>
<dbReference type="EMBL" id="CP042997">
    <property type="protein sequence ID" value="QEH34782.1"/>
    <property type="molecule type" value="Genomic_DNA"/>
</dbReference>
<sequence>MPGSLLLFANAVCYVAGLVGTRGAAGMGPIPGDEVLARKPRRDRRKRAGYVRNGHAAVRPRRVRGIPGVACFAKFIFQPMPRATLFSPPRAAIG</sequence>
<keyword evidence="3" id="KW-1185">Reference proteome</keyword>
<dbReference type="KEGG" id="agv:OJF2_33240"/>
<feature type="compositionally biased region" description="Basic residues" evidence="1">
    <location>
        <begin position="38"/>
        <end position="49"/>
    </location>
</feature>
<protein>
    <submittedName>
        <fullName evidence="2">Uncharacterized protein</fullName>
    </submittedName>
</protein>
<evidence type="ECO:0000313" key="2">
    <source>
        <dbReference type="EMBL" id="QEH34782.1"/>
    </source>
</evidence>
<evidence type="ECO:0000256" key="1">
    <source>
        <dbReference type="SAM" id="MobiDB-lite"/>
    </source>
</evidence>
<name>A0A5B9W279_9BACT</name>
<dbReference type="AlphaFoldDB" id="A0A5B9W279"/>
<reference evidence="2 3" key="1">
    <citation type="submission" date="2019-08" db="EMBL/GenBank/DDBJ databases">
        <title>Deep-cultivation of Planctomycetes and their phenomic and genomic characterization uncovers novel biology.</title>
        <authorList>
            <person name="Wiegand S."/>
            <person name="Jogler M."/>
            <person name="Boedeker C."/>
            <person name="Pinto D."/>
            <person name="Vollmers J."/>
            <person name="Rivas-Marin E."/>
            <person name="Kohn T."/>
            <person name="Peeters S.H."/>
            <person name="Heuer A."/>
            <person name="Rast P."/>
            <person name="Oberbeckmann S."/>
            <person name="Bunk B."/>
            <person name="Jeske O."/>
            <person name="Meyerdierks A."/>
            <person name="Storesund J.E."/>
            <person name="Kallscheuer N."/>
            <person name="Luecker S."/>
            <person name="Lage O.M."/>
            <person name="Pohl T."/>
            <person name="Merkel B.J."/>
            <person name="Hornburger P."/>
            <person name="Mueller R.-W."/>
            <person name="Bruemmer F."/>
            <person name="Labrenz M."/>
            <person name="Spormann A.M."/>
            <person name="Op den Camp H."/>
            <person name="Overmann J."/>
            <person name="Amann R."/>
            <person name="Jetten M.S.M."/>
            <person name="Mascher T."/>
            <person name="Medema M.H."/>
            <person name="Devos D.P."/>
            <person name="Kaster A.-K."/>
            <person name="Ovreas L."/>
            <person name="Rohde M."/>
            <person name="Galperin M.Y."/>
            <person name="Jogler C."/>
        </authorList>
    </citation>
    <scope>NUCLEOTIDE SEQUENCE [LARGE SCALE GENOMIC DNA]</scope>
    <source>
        <strain evidence="2 3">OJF2</strain>
    </source>
</reference>
<dbReference type="Proteomes" id="UP000324233">
    <property type="component" value="Chromosome"/>
</dbReference>
<proteinExistence type="predicted"/>
<organism evidence="2 3">
    <name type="scientific">Aquisphaera giovannonii</name>
    <dbReference type="NCBI Taxonomy" id="406548"/>
    <lineage>
        <taxon>Bacteria</taxon>
        <taxon>Pseudomonadati</taxon>
        <taxon>Planctomycetota</taxon>
        <taxon>Planctomycetia</taxon>
        <taxon>Isosphaerales</taxon>
        <taxon>Isosphaeraceae</taxon>
        <taxon>Aquisphaera</taxon>
    </lineage>
</organism>
<feature type="region of interest" description="Disordered" evidence="1">
    <location>
        <begin position="25"/>
        <end position="53"/>
    </location>
</feature>
<gene>
    <name evidence="2" type="ORF">OJF2_33240</name>
</gene>